<comment type="caution">
    <text evidence="1">The sequence shown here is derived from an EMBL/GenBank/DDBJ whole genome shotgun (WGS) entry which is preliminary data.</text>
</comment>
<proteinExistence type="predicted"/>
<sequence length="285" mass="32679">MPDLEDISYSRGRTIAAVTDYYIFLTRMYLKESHVVYPPADGWPSIVNADPAELRDLGKSDEVLALMAHLPYIRYPSDMVGASEDTPEVTPGSTVADWSDLIPRLSPSHGPRRESGEDLRILTEGRFHDISPPHVFGLFRNRDEAMVLDTELGIVHWQDCHGRIQFRGGSRGIEDVEWDLDDEVPEEEADWRRGAIAFEISDFFKLLKNQFIHLDWIPISPFTVRDGHDRDWPHEEGMMAMLEDVYREHGWADLTVYRKSDCLKAVQKALAEKYPESCCHHNPDA</sequence>
<dbReference type="Proteomes" id="UP001273166">
    <property type="component" value="Unassembled WGS sequence"/>
</dbReference>
<dbReference type="GeneID" id="87888668"/>
<keyword evidence="2" id="KW-1185">Reference proteome</keyword>
<dbReference type="RefSeq" id="XP_062719541.1">
    <property type="nucleotide sequence ID" value="XM_062869839.1"/>
</dbReference>
<accession>A0AAJ0GPL4</accession>
<evidence type="ECO:0000313" key="1">
    <source>
        <dbReference type="EMBL" id="KAK3303761.1"/>
    </source>
</evidence>
<dbReference type="AlphaFoldDB" id="A0AAJ0GPL4"/>
<reference evidence="1" key="2">
    <citation type="submission" date="2023-06" db="EMBL/GenBank/DDBJ databases">
        <authorList>
            <consortium name="Lawrence Berkeley National Laboratory"/>
            <person name="Mondo S.J."/>
            <person name="Hensen N."/>
            <person name="Bonometti L."/>
            <person name="Westerberg I."/>
            <person name="Brannstrom I.O."/>
            <person name="Guillou S."/>
            <person name="Cros-Aarteil S."/>
            <person name="Calhoun S."/>
            <person name="Haridas S."/>
            <person name="Kuo A."/>
            <person name="Pangilinan J."/>
            <person name="Riley R."/>
            <person name="Labutti K."/>
            <person name="Andreopoulos B."/>
            <person name="Lipzen A."/>
            <person name="Chen C."/>
            <person name="Yanf M."/>
            <person name="Daum C."/>
            <person name="Ng V."/>
            <person name="Clum A."/>
            <person name="Steindorff A."/>
            <person name="Ohm R."/>
            <person name="Martin F."/>
            <person name="Silar P."/>
            <person name="Natvig D."/>
            <person name="Lalanne C."/>
            <person name="Gautier V."/>
            <person name="Ament-Velasquez S.L."/>
            <person name="Kruys A."/>
            <person name="Hutchinson M.I."/>
            <person name="Powell A.J."/>
            <person name="Barry K."/>
            <person name="Miller A.N."/>
            <person name="Grigoriev I.V."/>
            <person name="Debuchy R."/>
            <person name="Gladieux P."/>
            <person name="Thoren M.H."/>
            <person name="Johannesson H."/>
        </authorList>
    </citation>
    <scope>NUCLEOTIDE SEQUENCE</scope>
    <source>
        <strain evidence="1">CBS 333.67</strain>
    </source>
</reference>
<gene>
    <name evidence="1" type="ORF">B0T15DRAFT_541163</name>
</gene>
<evidence type="ECO:0000313" key="2">
    <source>
        <dbReference type="Proteomes" id="UP001273166"/>
    </source>
</evidence>
<organism evidence="1 2">
    <name type="scientific">Chaetomium strumarium</name>
    <dbReference type="NCBI Taxonomy" id="1170767"/>
    <lineage>
        <taxon>Eukaryota</taxon>
        <taxon>Fungi</taxon>
        <taxon>Dikarya</taxon>
        <taxon>Ascomycota</taxon>
        <taxon>Pezizomycotina</taxon>
        <taxon>Sordariomycetes</taxon>
        <taxon>Sordariomycetidae</taxon>
        <taxon>Sordariales</taxon>
        <taxon>Chaetomiaceae</taxon>
        <taxon>Chaetomium</taxon>
    </lineage>
</organism>
<protein>
    <submittedName>
        <fullName evidence="1">Uncharacterized protein</fullName>
    </submittedName>
</protein>
<reference evidence="1" key="1">
    <citation type="journal article" date="2023" name="Mol. Phylogenet. Evol.">
        <title>Genome-scale phylogeny and comparative genomics of the fungal order Sordariales.</title>
        <authorList>
            <person name="Hensen N."/>
            <person name="Bonometti L."/>
            <person name="Westerberg I."/>
            <person name="Brannstrom I.O."/>
            <person name="Guillou S."/>
            <person name="Cros-Aarteil S."/>
            <person name="Calhoun S."/>
            <person name="Haridas S."/>
            <person name="Kuo A."/>
            <person name="Mondo S."/>
            <person name="Pangilinan J."/>
            <person name="Riley R."/>
            <person name="LaButti K."/>
            <person name="Andreopoulos B."/>
            <person name="Lipzen A."/>
            <person name="Chen C."/>
            <person name="Yan M."/>
            <person name="Daum C."/>
            <person name="Ng V."/>
            <person name="Clum A."/>
            <person name="Steindorff A."/>
            <person name="Ohm R.A."/>
            <person name="Martin F."/>
            <person name="Silar P."/>
            <person name="Natvig D.O."/>
            <person name="Lalanne C."/>
            <person name="Gautier V."/>
            <person name="Ament-Velasquez S.L."/>
            <person name="Kruys A."/>
            <person name="Hutchinson M.I."/>
            <person name="Powell A.J."/>
            <person name="Barry K."/>
            <person name="Miller A.N."/>
            <person name="Grigoriev I.V."/>
            <person name="Debuchy R."/>
            <person name="Gladieux P."/>
            <person name="Hiltunen Thoren M."/>
            <person name="Johannesson H."/>
        </authorList>
    </citation>
    <scope>NUCLEOTIDE SEQUENCE</scope>
    <source>
        <strain evidence="1">CBS 333.67</strain>
    </source>
</reference>
<dbReference type="EMBL" id="JAUDZG010000006">
    <property type="protein sequence ID" value="KAK3303761.1"/>
    <property type="molecule type" value="Genomic_DNA"/>
</dbReference>
<name>A0AAJ0GPL4_9PEZI</name>